<sequence>MAAGLPDALFDHPVHIREDAFRNFVSLRRGRDLFHRLADNDEDSAAAVKAEMRTRGRKDQPLINRPFEPWYGVVGFPFDHRNWARSRYTDGSFGVWYGSRRVETTVAETTYHFARELAGRGQDRHKRPIIRERCVKTAHVDALVFDLCGKERDFPALVASDSYDFTQQVGRAVHEGHHPGLLAPSARHAGGVNVDIFSPNYLRNPRDYCHLTYRFHPGDGRMEVEREPGAVWMTLRPLA</sequence>
<evidence type="ECO:0000313" key="2">
    <source>
        <dbReference type="EMBL" id="MDT0619885.1"/>
    </source>
</evidence>
<dbReference type="Pfam" id="PF08808">
    <property type="entry name" value="RES"/>
    <property type="match status" value="1"/>
</dbReference>
<dbReference type="EMBL" id="JAVRHY010000023">
    <property type="protein sequence ID" value="MDT0619885.1"/>
    <property type="molecule type" value="Genomic_DNA"/>
</dbReference>
<dbReference type="RefSeq" id="WP_311660599.1">
    <property type="nucleotide sequence ID" value="NZ_JAVRHY010000023.1"/>
</dbReference>
<gene>
    <name evidence="2" type="ORF">RM531_15535</name>
</gene>
<dbReference type="InterPro" id="IPR014914">
    <property type="entry name" value="RES_dom"/>
</dbReference>
<evidence type="ECO:0000313" key="3">
    <source>
        <dbReference type="Proteomes" id="UP001259982"/>
    </source>
</evidence>
<dbReference type="SMART" id="SM00953">
    <property type="entry name" value="RES"/>
    <property type="match status" value="1"/>
</dbReference>
<keyword evidence="3" id="KW-1185">Reference proteome</keyword>
<organism evidence="2 3">
    <name type="scientific">Spectribacter acetivorans</name>
    <dbReference type="NCBI Taxonomy" id="3075603"/>
    <lineage>
        <taxon>Bacteria</taxon>
        <taxon>Pseudomonadati</taxon>
        <taxon>Pseudomonadota</taxon>
        <taxon>Gammaproteobacteria</taxon>
        <taxon>Salinisphaerales</taxon>
        <taxon>Salinisphaeraceae</taxon>
        <taxon>Spectribacter</taxon>
    </lineage>
</organism>
<protein>
    <submittedName>
        <fullName evidence="2">RES family NAD+ phosphorylase</fullName>
    </submittedName>
</protein>
<comment type="caution">
    <text evidence="2">The sequence shown here is derived from an EMBL/GenBank/DDBJ whole genome shotgun (WGS) entry which is preliminary data.</text>
</comment>
<evidence type="ECO:0000259" key="1">
    <source>
        <dbReference type="SMART" id="SM00953"/>
    </source>
</evidence>
<accession>A0ABU3BBQ2</accession>
<dbReference type="Proteomes" id="UP001259982">
    <property type="component" value="Unassembled WGS sequence"/>
</dbReference>
<name>A0ABU3BBQ2_9GAMM</name>
<feature type="domain" description="RES" evidence="1">
    <location>
        <begin position="77"/>
        <end position="208"/>
    </location>
</feature>
<proteinExistence type="predicted"/>
<reference evidence="2 3" key="1">
    <citation type="submission" date="2023-09" db="EMBL/GenBank/DDBJ databases">
        <authorList>
            <person name="Rey-Velasco X."/>
        </authorList>
    </citation>
    <scope>NUCLEOTIDE SEQUENCE [LARGE SCALE GENOMIC DNA]</scope>
    <source>
        <strain evidence="2 3">P385</strain>
    </source>
</reference>